<keyword evidence="3" id="KW-1185">Reference proteome</keyword>
<dbReference type="PANTHER" id="PTHR42846:SF1">
    <property type="entry name" value="NI-SIROHYDROCHLORIN A,C-DIAMIDE REDUCTIVE CYCLASE COMPLEX, COMPONENT CFBD"/>
    <property type="match status" value="1"/>
</dbReference>
<organism evidence="2 3">
    <name type="scientific">Clostridium simiarum</name>
    <dbReference type="NCBI Taxonomy" id="2841506"/>
    <lineage>
        <taxon>Bacteria</taxon>
        <taxon>Bacillati</taxon>
        <taxon>Bacillota</taxon>
        <taxon>Clostridia</taxon>
        <taxon>Eubacteriales</taxon>
        <taxon>Clostridiaceae</taxon>
        <taxon>Clostridium</taxon>
    </lineage>
</organism>
<dbReference type="InterPro" id="IPR052673">
    <property type="entry name" value="Ni-siroh_cyclase_CfbD"/>
</dbReference>
<dbReference type="InterPro" id="IPR000510">
    <property type="entry name" value="Nase/OxRdtase_comp1"/>
</dbReference>
<dbReference type="Proteomes" id="UP000736583">
    <property type="component" value="Unassembled WGS sequence"/>
</dbReference>
<evidence type="ECO:0000259" key="1">
    <source>
        <dbReference type="Pfam" id="PF00148"/>
    </source>
</evidence>
<reference evidence="2 3" key="1">
    <citation type="submission" date="2021-06" db="EMBL/GenBank/DDBJ databases">
        <authorList>
            <person name="Sun Q."/>
            <person name="Li D."/>
        </authorList>
    </citation>
    <scope>NUCLEOTIDE SEQUENCE [LARGE SCALE GENOMIC DNA]</scope>
    <source>
        <strain evidence="2 3">MSJ-4</strain>
    </source>
</reference>
<proteinExistence type="predicted"/>
<dbReference type="EMBL" id="JAHLQL010000001">
    <property type="protein sequence ID" value="MBU5591598.1"/>
    <property type="molecule type" value="Genomic_DNA"/>
</dbReference>
<feature type="domain" description="Nitrogenase/oxidoreductase component 1" evidence="1">
    <location>
        <begin position="29"/>
        <end position="347"/>
    </location>
</feature>
<evidence type="ECO:0000313" key="2">
    <source>
        <dbReference type="EMBL" id="MBU5591598.1"/>
    </source>
</evidence>
<dbReference type="Pfam" id="PF00148">
    <property type="entry name" value="Oxidored_nitro"/>
    <property type="match status" value="1"/>
</dbReference>
<name>A0ABS6EZE2_9CLOT</name>
<gene>
    <name evidence="2" type="ORF">KQI89_07455</name>
</gene>
<evidence type="ECO:0000313" key="3">
    <source>
        <dbReference type="Proteomes" id="UP000736583"/>
    </source>
</evidence>
<protein>
    <submittedName>
        <fullName evidence="2">Nitrogenase component 1</fullName>
    </submittedName>
</protein>
<comment type="caution">
    <text evidence="2">The sequence shown here is derived from an EMBL/GenBank/DDBJ whole genome shotgun (WGS) entry which is preliminary data.</text>
</comment>
<accession>A0ABS6EZE2</accession>
<dbReference type="RefSeq" id="WP_216456540.1">
    <property type="nucleotide sequence ID" value="NZ_JAHLQL010000001.1"/>
</dbReference>
<sequence>MHKLWNRIPPLASDYSGVCSILFELNSLNILYTPSGCVHPIVEVDEIRNFDNVFFYKSNLSDIDVIMGVDDKFLAEAELLVLNNPNLEFISIIGTPVSNITNVDFQKIAEELERKTKIPVIIFNTNGFESYNVGIYEGLLMLAKGLSKEAVRNPKHINVIGYSTIALGYKYHLNELVKVLENIGLKVTFFASDGCIKSITEAAKAAVNFVISPEGVGAAEYFKEKFHIPYFMDIPVGLNGISRVLKLLGTHLNVDLSEIEESIVTRTELRGINEYINKNVLIIGEPLTSIGIRECLRADFVINNITIITNLNSTKKSREIYKEDLFSQVIFVEDEEHVAKYISQADIIIADPLYTIFIRKEDNKIFIPLPHIGLSGREFAKMEYEYVGKMGFEYFKKFLKSEV</sequence>
<dbReference type="PANTHER" id="PTHR42846">
    <property type="entry name" value="NI-SIROHYDROCHLORIN A,C-DIAMIDE REDUCTIVE CYCLASE COMPLEX, COMPONENT CFBD"/>
    <property type="match status" value="1"/>
</dbReference>